<proteinExistence type="predicted"/>
<reference evidence="2" key="2">
    <citation type="journal article" date="2024" name="Plant">
        <title>Genomic evolution and insights into agronomic trait innovations of Sesamum species.</title>
        <authorList>
            <person name="Miao H."/>
            <person name="Wang L."/>
            <person name="Qu L."/>
            <person name="Liu H."/>
            <person name="Sun Y."/>
            <person name="Le M."/>
            <person name="Wang Q."/>
            <person name="Wei S."/>
            <person name="Zheng Y."/>
            <person name="Lin W."/>
            <person name="Duan Y."/>
            <person name="Cao H."/>
            <person name="Xiong S."/>
            <person name="Wang X."/>
            <person name="Wei L."/>
            <person name="Li C."/>
            <person name="Ma Q."/>
            <person name="Ju M."/>
            <person name="Zhao R."/>
            <person name="Li G."/>
            <person name="Mu C."/>
            <person name="Tian Q."/>
            <person name="Mei H."/>
            <person name="Zhang T."/>
            <person name="Gao T."/>
            <person name="Zhang H."/>
        </authorList>
    </citation>
    <scope>NUCLEOTIDE SEQUENCE</scope>
    <source>
        <strain evidence="2">K16</strain>
    </source>
</reference>
<feature type="region of interest" description="Disordered" evidence="1">
    <location>
        <begin position="1"/>
        <end position="26"/>
    </location>
</feature>
<dbReference type="InterPro" id="IPR001969">
    <property type="entry name" value="Aspartic_peptidase_AS"/>
</dbReference>
<sequence length="199" mass="22005">MDKASPAKPVEPRPSASGENDSEEDKDNLGAISQWCNMLSHQVAAKKTVPPRIQGKPIRAMIDTGATHNYLASAEAERFGLVLEKGVRPVKAINLVAQHIADVAKSVLIKVGHFEGKTRLSIVVMDDFKFILGLEFLQDTRTAVFPYVNSLMMLWAKPCIIPTLAGQTGEKNLSVMQFEKGHKRNEPSYLCTLLFKDIE</sequence>
<dbReference type="PROSITE" id="PS00141">
    <property type="entry name" value="ASP_PROTEASE"/>
    <property type="match status" value="1"/>
</dbReference>
<dbReference type="SUPFAM" id="SSF50630">
    <property type="entry name" value="Acid proteases"/>
    <property type="match status" value="1"/>
</dbReference>
<dbReference type="GO" id="GO:0004190">
    <property type="term" value="F:aspartic-type endopeptidase activity"/>
    <property type="evidence" value="ECO:0007669"/>
    <property type="project" value="InterPro"/>
</dbReference>
<dbReference type="CDD" id="cd00303">
    <property type="entry name" value="retropepsin_like"/>
    <property type="match status" value="1"/>
</dbReference>
<dbReference type="Pfam" id="PF13975">
    <property type="entry name" value="gag-asp_proteas"/>
    <property type="match status" value="1"/>
</dbReference>
<gene>
    <name evidence="2" type="ORF">Sango_1247400</name>
</gene>
<dbReference type="Proteomes" id="UP001289374">
    <property type="component" value="Unassembled WGS sequence"/>
</dbReference>
<evidence type="ECO:0000313" key="3">
    <source>
        <dbReference type="Proteomes" id="UP001289374"/>
    </source>
</evidence>
<dbReference type="EMBL" id="JACGWL010000007">
    <property type="protein sequence ID" value="KAK4397719.1"/>
    <property type="molecule type" value="Genomic_DNA"/>
</dbReference>
<dbReference type="AlphaFoldDB" id="A0AAE1WQL9"/>
<dbReference type="PANTHER" id="PTHR12917">
    <property type="entry name" value="ASPARTYL PROTEASE DDI-RELATED"/>
    <property type="match status" value="1"/>
</dbReference>
<evidence type="ECO:0000313" key="2">
    <source>
        <dbReference type="EMBL" id="KAK4397719.1"/>
    </source>
</evidence>
<dbReference type="PANTHER" id="PTHR12917:SF18">
    <property type="entry name" value="DNA DAMAGE-INDUCIBLE PROTEIN 1-LIKE"/>
    <property type="match status" value="1"/>
</dbReference>
<protein>
    <submittedName>
        <fullName evidence="2">Uncharacterized protein</fullName>
    </submittedName>
</protein>
<comment type="caution">
    <text evidence="2">The sequence shown here is derived from an EMBL/GenBank/DDBJ whole genome shotgun (WGS) entry which is preliminary data.</text>
</comment>
<dbReference type="GO" id="GO:0006508">
    <property type="term" value="P:proteolysis"/>
    <property type="evidence" value="ECO:0007669"/>
    <property type="project" value="InterPro"/>
</dbReference>
<reference evidence="2" key="1">
    <citation type="submission" date="2020-06" db="EMBL/GenBank/DDBJ databases">
        <authorList>
            <person name="Li T."/>
            <person name="Hu X."/>
            <person name="Zhang T."/>
            <person name="Song X."/>
            <person name="Zhang H."/>
            <person name="Dai N."/>
            <person name="Sheng W."/>
            <person name="Hou X."/>
            <person name="Wei L."/>
        </authorList>
    </citation>
    <scope>NUCLEOTIDE SEQUENCE</scope>
    <source>
        <strain evidence="2">K16</strain>
        <tissue evidence="2">Leaf</tissue>
    </source>
</reference>
<evidence type="ECO:0000256" key="1">
    <source>
        <dbReference type="SAM" id="MobiDB-lite"/>
    </source>
</evidence>
<dbReference type="Gene3D" id="2.40.70.10">
    <property type="entry name" value="Acid Proteases"/>
    <property type="match status" value="1"/>
</dbReference>
<organism evidence="2 3">
    <name type="scientific">Sesamum angolense</name>
    <dbReference type="NCBI Taxonomy" id="2727404"/>
    <lineage>
        <taxon>Eukaryota</taxon>
        <taxon>Viridiplantae</taxon>
        <taxon>Streptophyta</taxon>
        <taxon>Embryophyta</taxon>
        <taxon>Tracheophyta</taxon>
        <taxon>Spermatophyta</taxon>
        <taxon>Magnoliopsida</taxon>
        <taxon>eudicotyledons</taxon>
        <taxon>Gunneridae</taxon>
        <taxon>Pentapetalae</taxon>
        <taxon>asterids</taxon>
        <taxon>lamiids</taxon>
        <taxon>Lamiales</taxon>
        <taxon>Pedaliaceae</taxon>
        <taxon>Sesamum</taxon>
    </lineage>
</organism>
<dbReference type="InterPro" id="IPR021109">
    <property type="entry name" value="Peptidase_aspartic_dom_sf"/>
</dbReference>
<accession>A0AAE1WQL9</accession>
<name>A0AAE1WQL9_9LAMI</name>
<keyword evidence="3" id="KW-1185">Reference proteome</keyword>